<sequence length="138" mass="14575">MLSFKTLILSVCLATGALVLAAPTPTNTPDYVNSNNPNGTASATEAGVYICQHINYQGSCEHKFSPVGSAPSSCAELDGTASSFGPDQGFRCRVFRNSFCSEVDGGGLDIAYPGLGNLFDTPRGNWNDAVRSYFCFEG</sequence>
<keyword evidence="3" id="KW-1185">Reference proteome</keyword>
<feature type="chain" id="PRO_5028958517" description="Beta/gamma crystallin 'Greek key' domain-containing protein" evidence="1">
    <location>
        <begin position="22"/>
        <end position="138"/>
    </location>
</feature>
<evidence type="ECO:0000256" key="1">
    <source>
        <dbReference type="SAM" id="SignalP"/>
    </source>
</evidence>
<name>A0A7C8HYT8_9PLEO</name>
<evidence type="ECO:0008006" key="4">
    <source>
        <dbReference type="Google" id="ProtNLM"/>
    </source>
</evidence>
<proteinExistence type="predicted"/>
<reference evidence="2 3" key="1">
    <citation type="submission" date="2020-01" db="EMBL/GenBank/DDBJ databases">
        <authorList>
            <consortium name="DOE Joint Genome Institute"/>
            <person name="Haridas S."/>
            <person name="Albert R."/>
            <person name="Binder M."/>
            <person name="Bloem J."/>
            <person name="Labutti K."/>
            <person name="Salamov A."/>
            <person name="Andreopoulos B."/>
            <person name="Baker S.E."/>
            <person name="Barry K."/>
            <person name="Bills G."/>
            <person name="Bluhm B.H."/>
            <person name="Cannon C."/>
            <person name="Castanera R."/>
            <person name="Culley D.E."/>
            <person name="Daum C."/>
            <person name="Ezra D."/>
            <person name="Gonzalez J.B."/>
            <person name="Henrissat B."/>
            <person name="Kuo A."/>
            <person name="Liang C."/>
            <person name="Lipzen A."/>
            <person name="Lutzoni F."/>
            <person name="Magnuson J."/>
            <person name="Mondo S."/>
            <person name="Nolan M."/>
            <person name="Ohm R."/>
            <person name="Pangilinan J."/>
            <person name="Park H.-J.H."/>
            <person name="Ramirez L."/>
            <person name="Alfaro M."/>
            <person name="Sun H."/>
            <person name="Tritt A."/>
            <person name="Yoshinaga Y."/>
            <person name="Zwiers L.-H.L."/>
            <person name="Turgeon B.G."/>
            <person name="Goodwin S.B."/>
            <person name="Spatafora J.W."/>
            <person name="Crous P.W."/>
            <person name="Grigoriev I.V."/>
        </authorList>
    </citation>
    <scope>NUCLEOTIDE SEQUENCE [LARGE SCALE GENOMIC DNA]</scope>
    <source>
        <strain evidence="2 3">CBS 611.86</strain>
    </source>
</reference>
<protein>
    <recommendedName>
        <fullName evidence="4">Beta/gamma crystallin 'Greek key' domain-containing protein</fullName>
    </recommendedName>
</protein>
<dbReference type="AlphaFoldDB" id="A0A7C8HYT8"/>
<gene>
    <name evidence="2" type="ORF">BDV95DRAFT_258754</name>
</gene>
<feature type="signal peptide" evidence="1">
    <location>
        <begin position="1"/>
        <end position="21"/>
    </location>
</feature>
<organism evidence="2 3">
    <name type="scientific">Massariosphaeria phaeospora</name>
    <dbReference type="NCBI Taxonomy" id="100035"/>
    <lineage>
        <taxon>Eukaryota</taxon>
        <taxon>Fungi</taxon>
        <taxon>Dikarya</taxon>
        <taxon>Ascomycota</taxon>
        <taxon>Pezizomycotina</taxon>
        <taxon>Dothideomycetes</taxon>
        <taxon>Pleosporomycetidae</taxon>
        <taxon>Pleosporales</taxon>
        <taxon>Pleosporales incertae sedis</taxon>
        <taxon>Massariosphaeria</taxon>
    </lineage>
</organism>
<dbReference type="Proteomes" id="UP000481861">
    <property type="component" value="Unassembled WGS sequence"/>
</dbReference>
<evidence type="ECO:0000313" key="3">
    <source>
        <dbReference type="Proteomes" id="UP000481861"/>
    </source>
</evidence>
<accession>A0A7C8HYT8</accession>
<evidence type="ECO:0000313" key="2">
    <source>
        <dbReference type="EMBL" id="KAF2865388.1"/>
    </source>
</evidence>
<dbReference type="EMBL" id="JAADJZ010000034">
    <property type="protein sequence ID" value="KAF2865388.1"/>
    <property type="molecule type" value="Genomic_DNA"/>
</dbReference>
<keyword evidence="1" id="KW-0732">Signal</keyword>
<comment type="caution">
    <text evidence="2">The sequence shown here is derived from an EMBL/GenBank/DDBJ whole genome shotgun (WGS) entry which is preliminary data.</text>
</comment>
<dbReference type="OrthoDB" id="2910287at2759"/>